<comment type="cofactor">
    <cofactor evidence="1 9">
        <name>(R)-lipoate</name>
        <dbReference type="ChEBI" id="CHEBI:83088"/>
    </cofactor>
</comment>
<dbReference type="PANTHER" id="PTHR43178:SF5">
    <property type="entry name" value="LIPOAMIDE ACYLTRANSFERASE COMPONENT OF BRANCHED-CHAIN ALPHA-KETO ACID DEHYDROGENASE COMPLEX, MITOCHONDRIAL"/>
    <property type="match status" value="1"/>
</dbReference>
<evidence type="ECO:0000256" key="10">
    <source>
        <dbReference type="SAM" id="MobiDB-lite"/>
    </source>
</evidence>
<dbReference type="Pfam" id="PF02817">
    <property type="entry name" value="E3_binding"/>
    <property type="match status" value="1"/>
</dbReference>
<dbReference type="Gene3D" id="2.40.50.100">
    <property type="match status" value="1"/>
</dbReference>
<name>A0A0B7FQ62_THACB</name>
<evidence type="ECO:0000256" key="1">
    <source>
        <dbReference type="ARBA" id="ARBA00001938"/>
    </source>
</evidence>
<dbReference type="GO" id="GO:0016407">
    <property type="term" value="F:acetyltransferase activity"/>
    <property type="evidence" value="ECO:0007669"/>
    <property type="project" value="TreeGrafter"/>
</dbReference>
<dbReference type="GO" id="GO:0031405">
    <property type="term" value="F:lipoic acid binding"/>
    <property type="evidence" value="ECO:0007669"/>
    <property type="project" value="TreeGrafter"/>
</dbReference>
<dbReference type="EMBL" id="LN679102">
    <property type="protein sequence ID" value="CEL58373.1"/>
    <property type="molecule type" value="Genomic_DNA"/>
</dbReference>
<dbReference type="EC" id="2.3.1.-" evidence="9"/>
<organism evidence="13 14">
    <name type="scientific">Thanatephorus cucumeris (strain AG1-IB / isolate 7/3/14)</name>
    <name type="common">Lettuce bottom rot fungus</name>
    <name type="synonym">Rhizoctonia solani</name>
    <dbReference type="NCBI Taxonomy" id="1108050"/>
    <lineage>
        <taxon>Eukaryota</taxon>
        <taxon>Fungi</taxon>
        <taxon>Dikarya</taxon>
        <taxon>Basidiomycota</taxon>
        <taxon>Agaricomycotina</taxon>
        <taxon>Agaricomycetes</taxon>
        <taxon>Cantharellales</taxon>
        <taxon>Ceratobasidiaceae</taxon>
        <taxon>Rhizoctonia</taxon>
        <taxon>Rhizoctonia solani AG-1</taxon>
    </lineage>
</organism>
<evidence type="ECO:0000259" key="11">
    <source>
        <dbReference type="PROSITE" id="PS50968"/>
    </source>
</evidence>
<dbReference type="PANTHER" id="PTHR43178">
    <property type="entry name" value="DIHYDROLIPOAMIDE ACETYLTRANSFERASE COMPONENT OF PYRUVATE DEHYDROGENASE COMPLEX"/>
    <property type="match status" value="1"/>
</dbReference>
<dbReference type="Proteomes" id="UP000059188">
    <property type="component" value="Unassembled WGS sequence"/>
</dbReference>
<proteinExistence type="inferred from homology"/>
<evidence type="ECO:0000313" key="13">
    <source>
        <dbReference type="EMBL" id="CEL58373.1"/>
    </source>
</evidence>
<evidence type="ECO:0000313" key="14">
    <source>
        <dbReference type="Proteomes" id="UP000059188"/>
    </source>
</evidence>
<keyword evidence="8 9" id="KW-0012">Acyltransferase</keyword>
<sequence length="526" mass="56419">MLSLLRPFSLCRHGHRLRSLHYSAALFAKRKSLKTFHLADIGEGITECEVLKWSVKPQSPIGSFDPLCEVQSDKASVEITSPFDGVVKELLVQEGHIAKVGEGLCVIEVEEDSDSASSSDEPASVPPPTPDTAQPTKTTSATEGSYTPPSSTRRHHPLDPARPAEVLSAATGQRDDKQKGFEKGGGQALATPSIRHYARSQGISDLDILAPGSGRGGRIERADIDDYLKRSQKSEASAATPAKRDLAQEMVIEMGRTRWGMWKSMTKSLEIPLFGYSATLDLTALNDMLPALNAHIPQEYRPPPPAAEHPPSISPDSIFSGAPEAKQTLIVSSDPATHFKRMTMLPLLLKTLSLAMMEWPVMRTHINPTAEPSAKPTLTIRPSADISIGLSTPTGLYTPTLVGLNNRSPYAIAGSLARLAYLGRQTPSGLTPAEMPKRGGTLTVSNVGAIGAGKWAVPRLVQGGGVAIVAIGRADWVVKPNGEKRLEVGVSWSADHRVVEGAELAAFVESWRSWAENPARLVGVGQ</sequence>
<dbReference type="InterPro" id="IPR004167">
    <property type="entry name" value="PSBD"/>
</dbReference>
<keyword evidence="5 9" id="KW-0450">Lipoyl</keyword>
<keyword evidence="14" id="KW-1185">Reference proteome</keyword>
<dbReference type="InterPro" id="IPR023213">
    <property type="entry name" value="CAT-like_dom_sf"/>
</dbReference>
<dbReference type="PROSITE" id="PS50968">
    <property type="entry name" value="BIOTINYL_LIPOYL"/>
    <property type="match status" value="1"/>
</dbReference>
<feature type="region of interest" description="Disordered" evidence="10">
    <location>
        <begin position="110"/>
        <end position="191"/>
    </location>
</feature>
<dbReference type="Gene3D" id="4.10.320.10">
    <property type="entry name" value="E3-binding domain"/>
    <property type="match status" value="1"/>
</dbReference>
<dbReference type="Gene3D" id="3.30.559.10">
    <property type="entry name" value="Chloramphenicol acetyltransferase-like domain"/>
    <property type="match status" value="1"/>
</dbReference>
<dbReference type="InterPro" id="IPR050743">
    <property type="entry name" value="2-oxoacid_DH_E2_comp"/>
</dbReference>
<evidence type="ECO:0000256" key="5">
    <source>
        <dbReference type="ARBA" id="ARBA00022823"/>
    </source>
</evidence>
<evidence type="ECO:0000256" key="3">
    <source>
        <dbReference type="ARBA" id="ARBA00007317"/>
    </source>
</evidence>
<feature type="domain" description="Peripheral subunit-binding (PSBD)" evidence="12">
    <location>
        <begin position="189"/>
        <end position="228"/>
    </location>
</feature>
<dbReference type="SUPFAM" id="SSF47005">
    <property type="entry name" value="Peripheral subunit-binding domain of 2-oxo acid dehydrogenase complex"/>
    <property type="match status" value="1"/>
</dbReference>
<comment type="subcellular location">
    <subcellularLocation>
        <location evidence="2">Mitochondrion matrix</location>
    </subcellularLocation>
</comment>
<dbReference type="Pfam" id="PF00198">
    <property type="entry name" value="2-oxoacid_dh"/>
    <property type="match status" value="1"/>
</dbReference>
<evidence type="ECO:0000256" key="6">
    <source>
        <dbReference type="ARBA" id="ARBA00022946"/>
    </source>
</evidence>
<dbReference type="GO" id="GO:0045333">
    <property type="term" value="P:cellular respiration"/>
    <property type="evidence" value="ECO:0007669"/>
    <property type="project" value="UniProtKB-ARBA"/>
</dbReference>
<dbReference type="AlphaFoldDB" id="A0A0B7FQ62"/>
<feature type="compositionally biased region" description="Basic and acidic residues" evidence="10">
    <location>
        <begin position="173"/>
        <end position="182"/>
    </location>
</feature>
<dbReference type="InterPro" id="IPR011053">
    <property type="entry name" value="Single_hybrid_motif"/>
</dbReference>
<evidence type="ECO:0000256" key="2">
    <source>
        <dbReference type="ARBA" id="ARBA00004305"/>
    </source>
</evidence>
<evidence type="ECO:0000256" key="4">
    <source>
        <dbReference type="ARBA" id="ARBA00022679"/>
    </source>
</evidence>
<dbReference type="Pfam" id="PF00364">
    <property type="entry name" value="Biotin_lipoyl"/>
    <property type="match status" value="1"/>
</dbReference>
<feature type="region of interest" description="Disordered" evidence="10">
    <location>
        <begin position="296"/>
        <end position="319"/>
    </location>
</feature>
<keyword evidence="6" id="KW-0809">Transit peptide</keyword>
<dbReference type="InterPro" id="IPR001078">
    <property type="entry name" value="2-oxoacid_DH_actylTfrase"/>
</dbReference>
<evidence type="ECO:0000256" key="9">
    <source>
        <dbReference type="RuleBase" id="RU003423"/>
    </source>
</evidence>
<dbReference type="SUPFAM" id="SSF51230">
    <property type="entry name" value="Single hybrid motif"/>
    <property type="match status" value="1"/>
</dbReference>
<dbReference type="PROSITE" id="PS51826">
    <property type="entry name" value="PSBD"/>
    <property type="match status" value="1"/>
</dbReference>
<evidence type="ECO:0000259" key="12">
    <source>
        <dbReference type="PROSITE" id="PS51826"/>
    </source>
</evidence>
<dbReference type="FunFam" id="2.40.50.100:FF:000013">
    <property type="entry name" value="Dihydrolipoamide acetyltransferase component of pyruvate dehydrogenase complex"/>
    <property type="match status" value="1"/>
</dbReference>
<dbReference type="SUPFAM" id="SSF52777">
    <property type="entry name" value="CoA-dependent acyltransferases"/>
    <property type="match status" value="1"/>
</dbReference>
<dbReference type="GO" id="GO:0005759">
    <property type="term" value="C:mitochondrial matrix"/>
    <property type="evidence" value="ECO:0007669"/>
    <property type="project" value="UniProtKB-SubCell"/>
</dbReference>
<dbReference type="InterPro" id="IPR036625">
    <property type="entry name" value="E3-bd_dom_sf"/>
</dbReference>
<evidence type="ECO:0000256" key="7">
    <source>
        <dbReference type="ARBA" id="ARBA00023128"/>
    </source>
</evidence>
<feature type="domain" description="Lipoyl-binding" evidence="11">
    <location>
        <begin position="33"/>
        <end position="108"/>
    </location>
</feature>
<dbReference type="InterPro" id="IPR000089">
    <property type="entry name" value="Biotin_lipoyl"/>
</dbReference>
<reference evidence="13 14" key="1">
    <citation type="submission" date="2014-11" db="EMBL/GenBank/DDBJ databases">
        <authorList>
            <person name="Wibberg Daniel"/>
        </authorList>
    </citation>
    <scope>NUCLEOTIDE SEQUENCE [LARGE SCALE GENOMIC DNA]</scope>
    <source>
        <strain evidence="13">Rhizoctonia solani AG1-IB 7/3/14</strain>
    </source>
</reference>
<dbReference type="STRING" id="1108050.A0A0B7FQ62"/>
<gene>
    <name evidence="13" type="primary">dbt</name>
    <name evidence="13" type="ORF">RSOLAG1IB_03119</name>
</gene>
<dbReference type="OrthoDB" id="15567at2759"/>
<dbReference type="CDD" id="cd06849">
    <property type="entry name" value="lipoyl_domain"/>
    <property type="match status" value="1"/>
</dbReference>
<protein>
    <recommendedName>
        <fullName evidence="9">Dihydrolipoamide acetyltransferase component of pyruvate dehydrogenase complex</fullName>
        <ecNumber evidence="9">2.3.1.-</ecNumber>
    </recommendedName>
</protein>
<keyword evidence="7" id="KW-0496">Mitochondrion</keyword>
<accession>A0A0B7FQ62</accession>
<evidence type="ECO:0000256" key="8">
    <source>
        <dbReference type="ARBA" id="ARBA00023315"/>
    </source>
</evidence>
<comment type="similarity">
    <text evidence="3 9">Belongs to the 2-oxoacid dehydrogenase family.</text>
</comment>
<keyword evidence="4 9" id="KW-0808">Transferase</keyword>
<feature type="compositionally biased region" description="Polar residues" evidence="10">
    <location>
        <begin position="131"/>
        <end position="151"/>
    </location>
</feature>